<feature type="coiled-coil region" evidence="1">
    <location>
        <begin position="225"/>
        <end position="252"/>
    </location>
</feature>
<dbReference type="EMBL" id="JAGGLM010000002">
    <property type="protein sequence ID" value="MBP2031970.1"/>
    <property type="molecule type" value="Genomic_DNA"/>
</dbReference>
<keyword evidence="3" id="KW-1185">Reference proteome</keyword>
<evidence type="ECO:0000313" key="2">
    <source>
        <dbReference type="EMBL" id="MBP2031970.1"/>
    </source>
</evidence>
<proteinExistence type="predicted"/>
<feature type="coiled-coil region" evidence="1">
    <location>
        <begin position="278"/>
        <end position="383"/>
    </location>
</feature>
<feature type="coiled-coil region" evidence="1">
    <location>
        <begin position="736"/>
        <end position="807"/>
    </location>
</feature>
<sequence length="1358" mass="160291">MKERWIANKFGLFNFWYYDQEEFQLLNGKILLRGSNGSGKSVTTQSFIPLLLDGNKSPSRLDPFGSTARKMENYLLYDDYEDRIGYLYIEFKKPQSNLYITIGMGMRAQKSKPMNSWYFILKDGRRVNKDFKLYKDLGGKYPLTKQQFKNALGDGNFFTESQKEYMYKVNEHLFGFSDIENYEELLKLLIEIRSPKLSKEFKPTKIYNILNNSQKTLSEDDLRPMAEAMDNMDSLNMRLMAFEKSLKAAENLKESFHNYNKYILFSKSKDYLEKGTYVSSLRKEIEKLHSSIDELENEKQVKKSESDNLKEKYDKARVEYEKLIKNDIFSTKNELENLKIEVKEEEQEVNKLKEDLEKKNLELKEKENKLDEIKKEEDYIKEKITRKLNESEEYSGEFNFEEGALLRNELLQDIENYDFTFIKETLSKEEEKLKDGFNVIKEYEDVKLKKEECELERDKVNKIVECLNSELKESYEYFTHIKEEYMEKINIYNSGNKEFILKDEEIQKLFKIVNDVEKKGDIENLKPIISDAYNNFRGKFLIDKASFDEKKKNCLNNIKELEEHIKILKEKKKAQFVLDEDVRNSRQSLKDRGIPFLPFYKAFDFKESLSEDEKKFIESSLIDMGIINALIIPNKYKSELMNVTCRDKYLFADDKSIENNLSEFLKLEDEEVTLPYKDELEAVLRSISVEEDRETSTYLSNDGNYNIGIIKGKVSSNYELKYIGEQSRKRHRETLIKENLQEIENIRLQINSIEEDLKCLEKRMADLKKEYEAFPGTDDLKTNLEIIEEKEEEVKRQSKSLLIIKERYSELSKSLEQVKIKVFEETDEINLEKNSKAFEDALDALRDYREALIEIQLKVEKLKSCSLRILSMNEQIEYLREDIDRLWQNISSLKKKTNDKDVKIKGLKEVLAKSSLNEIERAIEDSKYIVDNYPEKSTNINNAITTIGNKIENNIEKEKEKEFKIKREEELLKILEENLIKEIELNYVEINTSDSLKEKAKYILENYKEGKNKDAGTYGGELFESIQRNEGDLREYNLKHMEIFKPEENIEDEEKKRLYMKGKRYDIVLRFNGRVSIYNLTYLLKEVIEEQKLIISEKERQIFEETLINTISTKITGKIYQTKIWVDQMNDLMESMNTSSGLKFSLKWIPRKADSENQMDVSSLVSILERGAIVTEEDIDKLSKHFKEKLKQQKRDLEASGEIVNYQSIIKDILDYRQWYEFRLYFTKPLEGKKELTDNEFFKFSGGEKAMAMYVPLFAAVNAKYNGADKKDCPRIIALDEAFAGVDENNISDMFKLLENMNLDYVLNSQVLWGDYETVKALAICELTRDKEDDIIVVERFQWNGKEKVVVLEDEDVE</sequence>
<comment type="caution">
    <text evidence="2">The sequence shown here is derived from an EMBL/GenBank/DDBJ whole genome shotgun (WGS) entry which is preliminary data.</text>
</comment>
<name>A0ABS4KQV5_9CLOT</name>
<dbReference type="Proteomes" id="UP001519307">
    <property type="component" value="Unassembled WGS sequence"/>
</dbReference>
<protein>
    <submittedName>
        <fullName evidence="2">Uncharacterized protein (TIGR02680 family)</fullName>
    </submittedName>
</protein>
<dbReference type="Pfam" id="PF13558">
    <property type="entry name" value="SbcC_Walker_B"/>
    <property type="match status" value="1"/>
</dbReference>
<dbReference type="NCBIfam" id="TIGR02680">
    <property type="entry name" value="TIGR02680 family protein"/>
    <property type="match status" value="1"/>
</dbReference>
<dbReference type="Gene3D" id="3.40.50.300">
    <property type="entry name" value="P-loop containing nucleotide triphosphate hydrolases"/>
    <property type="match status" value="1"/>
</dbReference>
<dbReference type="RefSeq" id="WP_209700907.1">
    <property type="nucleotide sequence ID" value="NZ_JAGGLM010000002.1"/>
</dbReference>
<dbReference type="InterPro" id="IPR013496">
    <property type="entry name" value="CHP02680"/>
</dbReference>
<organism evidence="2 3">
    <name type="scientific">Clostridium algifaecis</name>
    <dbReference type="NCBI Taxonomy" id="1472040"/>
    <lineage>
        <taxon>Bacteria</taxon>
        <taxon>Bacillati</taxon>
        <taxon>Bacillota</taxon>
        <taxon>Clostridia</taxon>
        <taxon>Eubacteriales</taxon>
        <taxon>Clostridiaceae</taxon>
        <taxon>Clostridium</taxon>
    </lineage>
</organism>
<gene>
    <name evidence="2" type="ORF">J2Z42_000635</name>
</gene>
<reference evidence="2 3" key="1">
    <citation type="submission" date="2021-03" db="EMBL/GenBank/DDBJ databases">
        <title>Genomic Encyclopedia of Type Strains, Phase IV (KMG-IV): sequencing the most valuable type-strain genomes for metagenomic binning, comparative biology and taxonomic classification.</title>
        <authorList>
            <person name="Goeker M."/>
        </authorList>
    </citation>
    <scope>NUCLEOTIDE SEQUENCE [LARGE SCALE GENOMIC DNA]</scope>
    <source>
        <strain evidence="2 3">DSM 28783</strain>
    </source>
</reference>
<evidence type="ECO:0000256" key="1">
    <source>
        <dbReference type="SAM" id="Coils"/>
    </source>
</evidence>
<feature type="coiled-coil region" evidence="1">
    <location>
        <begin position="544"/>
        <end position="571"/>
    </location>
</feature>
<dbReference type="SUPFAM" id="SSF52540">
    <property type="entry name" value="P-loop containing nucleoside triphosphate hydrolases"/>
    <property type="match status" value="1"/>
</dbReference>
<keyword evidence="1" id="KW-0175">Coiled coil</keyword>
<feature type="coiled-coil region" evidence="1">
    <location>
        <begin position="958"/>
        <end position="985"/>
    </location>
</feature>
<dbReference type="InterPro" id="IPR027417">
    <property type="entry name" value="P-loop_NTPase"/>
</dbReference>
<accession>A0ABS4KQV5</accession>
<evidence type="ECO:0000313" key="3">
    <source>
        <dbReference type="Proteomes" id="UP001519307"/>
    </source>
</evidence>